<keyword evidence="4 5" id="KW-0648">Protein biosynthesis</keyword>
<evidence type="ECO:0000313" key="13">
    <source>
        <dbReference type="Proteomes" id="UP000019118"/>
    </source>
</evidence>
<dbReference type="PROSITE" id="PS50102">
    <property type="entry name" value="RRM"/>
    <property type="match status" value="1"/>
</dbReference>
<dbReference type="EMBL" id="KB739998">
    <property type="protein sequence ID" value="ENN81948.1"/>
    <property type="molecule type" value="Genomic_DNA"/>
</dbReference>
<dbReference type="PANTHER" id="PTHR10352">
    <property type="entry name" value="EUKARYOTIC TRANSLATION INITIATION FACTOR 3 SUBUNIT G"/>
    <property type="match status" value="1"/>
</dbReference>
<evidence type="ECO:0000256" key="5">
    <source>
        <dbReference type="HAMAP-Rule" id="MF_03006"/>
    </source>
</evidence>
<dbReference type="AlphaFoldDB" id="J3JYL7"/>
<evidence type="ECO:0000256" key="7">
    <source>
        <dbReference type="SAM" id="MobiDB-lite"/>
    </source>
</evidence>
<dbReference type="HOGENOM" id="CLU_034595_0_0_1"/>
<dbReference type="CDD" id="cd12408">
    <property type="entry name" value="RRM_eIF3G_like"/>
    <property type="match status" value="1"/>
</dbReference>
<dbReference type="PIRSF" id="PIRSF037949">
    <property type="entry name" value="Transl_init_eIF-3_RNA-bind"/>
    <property type="match status" value="1"/>
</dbReference>
<dbReference type="EMBL" id="BT128346">
    <property type="protein sequence ID" value="AEE63304.1"/>
    <property type="molecule type" value="mRNA"/>
</dbReference>
<dbReference type="GO" id="GO:0003743">
    <property type="term" value="F:translation initiation factor activity"/>
    <property type="evidence" value="ECO:0007669"/>
    <property type="project" value="UniProtKB-UniRule"/>
</dbReference>
<dbReference type="InterPro" id="IPR034240">
    <property type="entry name" value="eIF3G_RRM"/>
</dbReference>
<comment type="subunit">
    <text evidence="5">Component of the eukaryotic translation initiation factor 3 (eIF-3) complex.</text>
</comment>
<dbReference type="SMART" id="SM00360">
    <property type="entry name" value="RRM"/>
    <property type="match status" value="1"/>
</dbReference>
<reference evidence="9" key="1">
    <citation type="journal article" date="2012" name="Insect Biochem. Mol. Biol.">
        <title>Transcriptome and full-length cDNA resources for the mountain pine beetle, Dendroctonus ponderosae Hopkins, a major insect pest of pine forests.</title>
        <authorList>
            <person name="Keeling C.I."/>
            <person name="Henderson H."/>
            <person name="Li M."/>
            <person name="Yuen M."/>
            <person name="Clark E.L."/>
            <person name="Fraser J.D."/>
            <person name="Huber D.P."/>
            <person name="Liao N.Y."/>
            <person name="Roderick Docking T."/>
            <person name="Birol I."/>
            <person name="Chan S.K."/>
            <person name="Taylor G.A."/>
            <person name="Palmquist D."/>
            <person name="Jones S.J."/>
            <person name="Bohlmann J."/>
        </authorList>
    </citation>
    <scope>NUCLEOTIDE SEQUENCE</scope>
    <source>
        <tissue evidence="9">Whole emerged adults</tissue>
    </source>
</reference>
<evidence type="ECO:0000256" key="3">
    <source>
        <dbReference type="ARBA" id="ARBA00022884"/>
    </source>
</evidence>
<dbReference type="Pfam" id="PF00076">
    <property type="entry name" value="RRM_1"/>
    <property type="match status" value="1"/>
</dbReference>
<organism evidence="9">
    <name type="scientific">Dendroctonus ponderosae</name>
    <name type="common">Mountain pine beetle</name>
    <dbReference type="NCBI Taxonomy" id="77166"/>
    <lineage>
        <taxon>Eukaryota</taxon>
        <taxon>Metazoa</taxon>
        <taxon>Ecdysozoa</taxon>
        <taxon>Arthropoda</taxon>
        <taxon>Hexapoda</taxon>
        <taxon>Insecta</taxon>
        <taxon>Pterygota</taxon>
        <taxon>Neoptera</taxon>
        <taxon>Endopterygota</taxon>
        <taxon>Coleoptera</taxon>
        <taxon>Polyphaga</taxon>
        <taxon>Cucujiformia</taxon>
        <taxon>Curculionidae</taxon>
        <taxon>Scolytinae</taxon>
        <taxon>Dendroctonus</taxon>
    </lineage>
</organism>
<dbReference type="InterPro" id="IPR024675">
    <property type="entry name" value="eIF3g_N"/>
</dbReference>
<accession>J3JYL7</accession>
<dbReference type="GO" id="GO:0003723">
    <property type="term" value="F:RNA binding"/>
    <property type="evidence" value="ECO:0007669"/>
    <property type="project" value="UniProtKB-UniRule"/>
</dbReference>
<reference evidence="13 14" key="2">
    <citation type="journal article" date="2013" name="Genome Biol.">
        <title>Draft genome of the mountain pine beetle, Dendroctonus ponderosae Hopkins, a major forest pest.</title>
        <authorList>
            <person name="Keeling C.I."/>
            <person name="Yuen M.M."/>
            <person name="Liao N.Y."/>
            <person name="Docking T.R."/>
            <person name="Chan S.K."/>
            <person name="Taylor G.A."/>
            <person name="Palmquist D.L."/>
            <person name="Jackman S.D."/>
            <person name="Nguyen A."/>
            <person name="Li M."/>
            <person name="Henderson H."/>
            <person name="Janes J.K."/>
            <person name="Zhao Y."/>
            <person name="Pandoh P."/>
            <person name="Moore R."/>
            <person name="Sperling F.A."/>
            <person name="Huber D.P."/>
            <person name="Birol I."/>
            <person name="Jones S.J."/>
            <person name="Bohlmann J."/>
        </authorList>
    </citation>
    <scope>NUCLEOTIDE SEQUENCE</scope>
</reference>
<dbReference type="STRING" id="77166.J3JYL7"/>
<gene>
    <name evidence="12" type="primary">109546224</name>
    <name evidence="11" type="ORF">D910_05028</name>
    <name evidence="10" type="ORF">YQE_01659</name>
</gene>
<evidence type="ECO:0000313" key="11">
    <source>
        <dbReference type="EMBL" id="ERL87637.1"/>
    </source>
</evidence>
<proteinExistence type="evidence at transcript level"/>
<comment type="similarity">
    <text evidence="5">Belongs to the eIF-3 subunit G family.</text>
</comment>
<evidence type="ECO:0000256" key="6">
    <source>
        <dbReference type="PROSITE-ProRule" id="PRU00176"/>
    </source>
</evidence>
<dbReference type="GO" id="GO:0033290">
    <property type="term" value="C:eukaryotic 48S preinitiation complex"/>
    <property type="evidence" value="ECO:0007669"/>
    <property type="project" value="UniProtKB-UniRule"/>
</dbReference>
<comment type="function">
    <text evidence="5">RNA-binding component of the eukaryotic translation initiation factor 3 (eIF-3) complex, which is involved in protein synthesis of a specialized repertoire of mRNAs and, together with other initiation factors, stimulates binding of mRNA and methionyl-tRNAi to the 40S ribosome. The eIF-3 complex specifically targets and initiates translation of a subset of mRNAs involved in cell proliferation. This subunit can bind 18S rRNA.</text>
</comment>
<dbReference type="OrthoDB" id="639027at2759"/>
<dbReference type="InterPro" id="IPR035979">
    <property type="entry name" value="RBD_domain_sf"/>
</dbReference>
<name>J3JYL7_DENPD</name>
<dbReference type="KEGG" id="dpa:109546224"/>
<keyword evidence="13" id="KW-1185">Reference proteome</keyword>
<dbReference type="SUPFAM" id="SSF54928">
    <property type="entry name" value="RNA-binding domain, RBD"/>
    <property type="match status" value="1"/>
</dbReference>
<dbReference type="HAMAP" id="MF_03006">
    <property type="entry name" value="eIF3g"/>
    <property type="match status" value="1"/>
</dbReference>
<evidence type="ECO:0000259" key="8">
    <source>
        <dbReference type="PROSITE" id="PS50102"/>
    </source>
</evidence>
<reference evidence="12" key="3">
    <citation type="submission" date="2024-08" db="UniProtKB">
        <authorList>
            <consortium name="EnsemblMetazoa"/>
        </authorList>
    </citation>
    <scope>IDENTIFICATION</scope>
</reference>
<dbReference type="GO" id="GO:0016282">
    <property type="term" value="C:eukaryotic 43S preinitiation complex"/>
    <property type="evidence" value="ECO:0007669"/>
    <property type="project" value="UniProtKB-UniRule"/>
</dbReference>
<dbReference type="InterPro" id="IPR000504">
    <property type="entry name" value="RRM_dom"/>
</dbReference>
<evidence type="ECO:0000256" key="4">
    <source>
        <dbReference type="ARBA" id="ARBA00022917"/>
    </source>
</evidence>
<comment type="subcellular location">
    <subcellularLocation>
        <location evidence="5">Cytoplasm</location>
    </subcellularLocation>
</comment>
<dbReference type="Gene3D" id="3.30.70.330">
    <property type="match status" value="1"/>
</dbReference>
<dbReference type="GO" id="GO:0001732">
    <property type="term" value="P:formation of cytoplasmic translation initiation complex"/>
    <property type="evidence" value="ECO:0007669"/>
    <property type="project" value="UniProtKB-UniRule"/>
</dbReference>
<dbReference type="OMA" id="ICQGDHF"/>
<dbReference type="EnsemblMetazoa" id="XM_019917107.1">
    <property type="protein sequence ID" value="XP_019772666.1"/>
    <property type="gene ID" value="LOC109546224"/>
</dbReference>
<keyword evidence="2 5" id="KW-0396">Initiation factor</keyword>
<dbReference type="Proteomes" id="UP000030742">
    <property type="component" value="Unassembled WGS sequence"/>
</dbReference>
<feature type="compositionally biased region" description="Low complexity" evidence="7">
    <location>
        <begin position="160"/>
        <end position="178"/>
    </location>
</feature>
<protein>
    <recommendedName>
        <fullName evidence="5">Eukaryotic translation initiation factor 3 subunit G</fullName>
        <shortName evidence="5">eIF3g</shortName>
    </recommendedName>
    <alternativeName>
        <fullName evidence="5">Eukaryotic translation initiation factor 3 RNA-binding subunit</fullName>
        <shortName evidence="5">eIF-3 RNA-binding subunit</shortName>
    </alternativeName>
    <alternativeName>
        <fullName evidence="5">Eukaryotic translation initiation factor 3 subunit 4</fullName>
    </alternativeName>
</protein>
<evidence type="ECO:0000313" key="9">
    <source>
        <dbReference type="EMBL" id="AEE63304.1"/>
    </source>
</evidence>
<feature type="domain" description="RRM" evidence="8">
    <location>
        <begin position="205"/>
        <end position="283"/>
    </location>
</feature>
<sequence>MPATDYSPAMEEVKSSWADEVELEGGALPPPTEVVENGLKIVTEYKFNDDDKKVKIIRTYKIEKRIVSKSIALRKTWKKFGESAGDKFGPNPATTIVGEDVYMQFISSKEEDMKPEDEGIEKLKGLGDKNVVKCRTCGNDHWTTKCPWKDTVLADDKKPPMAAGAAGGSEPSKPGGSKYVPPSLRDGGAKRSDGANMGKRDDNYCAIRIANLSGSTTDIDLEELVKPFGPIHKLYLAKDKQTGLCKGFAYIHFKFKADAANAITLLNGYGYDHLILQVDWSKPVNNQ</sequence>
<feature type="compositionally biased region" description="Basic and acidic residues" evidence="7">
    <location>
        <begin position="187"/>
        <end position="196"/>
    </location>
</feature>
<dbReference type="GO" id="GO:0005852">
    <property type="term" value="C:eukaryotic translation initiation factor 3 complex"/>
    <property type="evidence" value="ECO:0007669"/>
    <property type="project" value="UniProtKB-UniRule"/>
</dbReference>
<evidence type="ECO:0000313" key="12">
    <source>
        <dbReference type="EnsemblMetazoa" id="XP_019772666.1"/>
    </source>
</evidence>
<keyword evidence="3 6" id="KW-0694">RNA-binding</keyword>
<evidence type="ECO:0000256" key="2">
    <source>
        <dbReference type="ARBA" id="ARBA00022540"/>
    </source>
</evidence>
<dbReference type="InterPro" id="IPR017334">
    <property type="entry name" value="eIF3_g"/>
</dbReference>
<keyword evidence="1 5" id="KW-0963">Cytoplasm</keyword>
<dbReference type="CDD" id="cd12933">
    <property type="entry name" value="eIF3G"/>
    <property type="match status" value="1"/>
</dbReference>
<evidence type="ECO:0000313" key="10">
    <source>
        <dbReference type="EMBL" id="ENN81948.1"/>
    </source>
</evidence>
<feature type="region of interest" description="Disordered" evidence="7">
    <location>
        <begin position="157"/>
        <end position="196"/>
    </location>
</feature>
<dbReference type="Pfam" id="PF12353">
    <property type="entry name" value="eIF3g"/>
    <property type="match status" value="1"/>
</dbReference>
<evidence type="ECO:0000313" key="14">
    <source>
        <dbReference type="Proteomes" id="UP000030742"/>
    </source>
</evidence>
<dbReference type="EMBL" id="KB631984">
    <property type="protein sequence ID" value="ERL87637.1"/>
    <property type="molecule type" value="Genomic_DNA"/>
</dbReference>
<dbReference type="Proteomes" id="UP000019118">
    <property type="component" value="Unassembled WGS sequence"/>
</dbReference>
<dbReference type="InterPro" id="IPR012677">
    <property type="entry name" value="Nucleotide-bd_a/b_plait_sf"/>
</dbReference>
<evidence type="ECO:0000256" key="1">
    <source>
        <dbReference type="ARBA" id="ARBA00022490"/>
    </source>
</evidence>